<keyword evidence="7" id="KW-0285">Flavoprotein</keyword>
<keyword evidence="7" id="KW-0249">Electron transport</keyword>
<accession>A0A916W397</accession>
<comment type="subunit">
    <text evidence="7">Heterodimer of a catalytic subunit (MsrP) and a heme-binding subunit (MsrQ).</text>
</comment>
<dbReference type="Proteomes" id="UP000636264">
    <property type="component" value="Unassembled WGS sequence"/>
</dbReference>
<dbReference type="GO" id="GO:0005886">
    <property type="term" value="C:plasma membrane"/>
    <property type="evidence" value="ECO:0007669"/>
    <property type="project" value="UniProtKB-SubCell"/>
</dbReference>
<comment type="similarity">
    <text evidence="7">Belongs to the MsrQ family.</text>
</comment>
<dbReference type="InterPro" id="IPR022837">
    <property type="entry name" value="MsrQ-like"/>
</dbReference>
<dbReference type="InterPro" id="IPR013130">
    <property type="entry name" value="Fe3_Rdtase_TM_dom"/>
</dbReference>
<dbReference type="GO" id="GO:0046872">
    <property type="term" value="F:metal ion binding"/>
    <property type="evidence" value="ECO:0007669"/>
    <property type="project" value="UniProtKB-KW"/>
</dbReference>
<evidence type="ECO:0000259" key="8">
    <source>
        <dbReference type="Pfam" id="PF01794"/>
    </source>
</evidence>
<keyword evidence="7" id="KW-1003">Cell membrane</keyword>
<dbReference type="EMBL" id="BMIF01000004">
    <property type="protein sequence ID" value="GGA62717.1"/>
    <property type="molecule type" value="Genomic_DNA"/>
</dbReference>
<dbReference type="GO" id="GO:0010181">
    <property type="term" value="F:FMN binding"/>
    <property type="evidence" value="ECO:0007669"/>
    <property type="project" value="UniProtKB-UniRule"/>
</dbReference>
<reference evidence="9" key="1">
    <citation type="journal article" date="2014" name="Int. J. Syst. Evol. Microbiol.">
        <title>Complete genome sequence of Corynebacterium casei LMG S-19264T (=DSM 44701T), isolated from a smear-ripened cheese.</title>
        <authorList>
            <consortium name="US DOE Joint Genome Institute (JGI-PGF)"/>
            <person name="Walter F."/>
            <person name="Albersmeier A."/>
            <person name="Kalinowski J."/>
            <person name="Ruckert C."/>
        </authorList>
    </citation>
    <scope>NUCLEOTIDE SEQUENCE</scope>
    <source>
        <strain evidence="9">CGMCC 1.15320</strain>
    </source>
</reference>
<comment type="caution">
    <text evidence="9">The sequence shown here is derived from an EMBL/GenBank/DDBJ whole genome shotgun (WGS) entry which is preliminary data.</text>
</comment>
<reference evidence="9" key="2">
    <citation type="submission" date="2020-09" db="EMBL/GenBank/DDBJ databases">
        <authorList>
            <person name="Sun Q."/>
            <person name="Zhou Y."/>
        </authorList>
    </citation>
    <scope>NUCLEOTIDE SEQUENCE</scope>
    <source>
        <strain evidence="9">CGMCC 1.15320</strain>
    </source>
</reference>
<name>A0A916W397_9HYPH</name>
<dbReference type="GO" id="GO:0009055">
    <property type="term" value="F:electron transfer activity"/>
    <property type="evidence" value="ECO:0007669"/>
    <property type="project" value="UniProtKB-UniRule"/>
</dbReference>
<comment type="cofactor">
    <cofactor evidence="7">
        <name>heme b</name>
        <dbReference type="ChEBI" id="CHEBI:60344"/>
    </cofactor>
    <text evidence="7">Binds 1 heme b (iron(II)-protoporphyrin IX) group per subunit.</text>
</comment>
<dbReference type="Pfam" id="PF01794">
    <property type="entry name" value="Ferric_reduct"/>
    <property type="match status" value="1"/>
</dbReference>
<comment type="subcellular location">
    <subcellularLocation>
        <location evidence="7">Cell membrane</location>
        <topology evidence="7">Multi-pass membrane protein</topology>
    </subcellularLocation>
    <subcellularLocation>
        <location evidence="1">Membrane</location>
        <topology evidence="1">Multi-pass membrane protein</topology>
    </subcellularLocation>
</comment>
<feature type="transmembrane region" description="Helical" evidence="7">
    <location>
        <begin position="124"/>
        <end position="142"/>
    </location>
</feature>
<keyword evidence="7" id="KW-0349">Heme</keyword>
<dbReference type="NCBIfam" id="NF003833">
    <property type="entry name" value="PRK05419.1-5"/>
    <property type="match status" value="1"/>
</dbReference>
<evidence type="ECO:0000256" key="1">
    <source>
        <dbReference type="ARBA" id="ARBA00004141"/>
    </source>
</evidence>
<keyword evidence="10" id="KW-1185">Reference proteome</keyword>
<feature type="transmembrane region" description="Helical" evidence="7">
    <location>
        <begin position="185"/>
        <end position="201"/>
    </location>
</feature>
<feature type="domain" description="Ferric oxidoreductase" evidence="8">
    <location>
        <begin position="58"/>
        <end position="170"/>
    </location>
</feature>
<dbReference type="PANTHER" id="PTHR36964:SF1">
    <property type="entry name" value="PROTEIN-METHIONINE-SULFOXIDE REDUCTASE HEME-BINDING SUBUNIT MSRQ"/>
    <property type="match status" value="1"/>
</dbReference>
<dbReference type="AlphaFoldDB" id="A0A916W397"/>
<evidence type="ECO:0000256" key="7">
    <source>
        <dbReference type="HAMAP-Rule" id="MF_01207"/>
    </source>
</evidence>
<keyword evidence="7" id="KW-0288">FMN</keyword>
<sequence>MLDRTAPAARTVRKPDLWNRVPVWLVYVVAFIPAIWGFYQGATGRLGADPVKTFEHLLGIWALRFLILTLMVTPIRDLTGVSLLRYRRALGLMAFYYGLMHFSAYMILDQALNLQTVVEDIAKRPFITIGMAALVLMIPLALTSNRWSIRKLGANWNRLHKLIYVIAAAGALHFIIGVKGWPAEPVIYAGIVAVLLGWRAVRKPFIRRRRSAPAKAASASR</sequence>
<feature type="transmembrane region" description="Helical" evidence="7">
    <location>
        <begin position="59"/>
        <end position="78"/>
    </location>
</feature>
<keyword evidence="6 7" id="KW-0472">Membrane</keyword>
<keyword evidence="3 7" id="KW-0812">Transmembrane</keyword>
<feature type="transmembrane region" description="Helical" evidence="7">
    <location>
        <begin position="90"/>
        <end position="108"/>
    </location>
</feature>
<evidence type="ECO:0000256" key="6">
    <source>
        <dbReference type="ARBA" id="ARBA00023136"/>
    </source>
</evidence>
<evidence type="ECO:0000313" key="9">
    <source>
        <dbReference type="EMBL" id="GGA62717.1"/>
    </source>
</evidence>
<dbReference type="GO" id="GO:0020037">
    <property type="term" value="F:heme binding"/>
    <property type="evidence" value="ECO:0007669"/>
    <property type="project" value="UniProtKB-UniRule"/>
</dbReference>
<feature type="transmembrane region" description="Helical" evidence="7">
    <location>
        <begin position="21"/>
        <end position="39"/>
    </location>
</feature>
<keyword evidence="2 7" id="KW-0813">Transport</keyword>
<evidence type="ECO:0000256" key="2">
    <source>
        <dbReference type="ARBA" id="ARBA00022448"/>
    </source>
</evidence>
<gene>
    <name evidence="7 9" type="primary">msrQ</name>
    <name evidence="9" type="ORF">GCM10011385_15630</name>
</gene>
<dbReference type="RefSeq" id="WP_188720439.1">
    <property type="nucleotide sequence ID" value="NZ_BMIF01000004.1"/>
</dbReference>
<proteinExistence type="inferred from homology"/>
<keyword evidence="4 7" id="KW-1133">Transmembrane helix</keyword>
<feature type="transmembrane region" description="Helical" evidence="7">
    <location>
        <begin position="162"/>
        <end position="179"/>
    </location>
</feature>
<evidence type="ECO:0000256" key="3">
    <source>
        <dbReference type="ARBA" id="ARBA00022692"/>
    </source>
</evidence>
<protein>
    <recommendedName>
        <fullName evidence="7">Protein-methionine-sulfoxide reductase heme-binding subunit MsrQ</fullName>
    </recommendedName>
    <alternativeName>
        <fullName evidence="7">Flavocytochrome MsrQ</fullName>
    </alternativeName>
</protein>
<dbReference type="GO" id="GO:0030091">
    <property type="term" value="P:protein repair"/>
    <property type="evidence" value="ECO:0007669"/>
    <property type="project" value="UniProtKB-UniRule"/>
</dbReference>
<keyword evidence="5 7" id="KW-0408">Iron</keyword>
<evidence type="ECO:0000256" key="4">
    <source>
        <dbReference type="ARBA" id="ARBA00022989"/>
    </source>
</evidence>
<dbReference type="HAMAP" id="MF_01207">
    <property type="entry name" value="MsrQ"/>
    <property type="match status" value="1"/>
</dbReference>
<evidence type="ECO:0000256" key="5">
    <source>
        <dbReference type="ARBA" id="ARBA00023004"/>
    </source>
</evidence>
<comment type="cofactor">
    <cofactor evidence="7">
        <name>FMN</name>
        <dbReference type="ChEBI" id="CHEBI:58210"/>
    </cofactor>
    <text evidence="7">Binds 1 FMN per subunit.</text>
</comment>
<dbReference type="GO" id="GO:0016679">
    <property type="term" value="F:oxidoreductase activity, acting on diphenols and related substances as donors"/>
    <property type="evidence" value="ECO:0007669"/>
    <property type="project" value="TreeGrafter"/>
</dbReference>
<dbReference type="PANTHER" id="PTHR36964">
    <property type="entry name" value="PROTEIN-METHIONINE-SULFOXIDE REDUCTASE HEME-BINDING SUBUNIT MSRQ"/>
    <property type="match status" value="1"/>
</dbReference>
<comment type="function">
    <text evidence="7">Part of the MsrPQ system that repairs oxidized periplasmic proteins containing methionine sulfoxide residues (Met-O), using respiratory chain electrons. Thus protects these proteins from oxidative-stress damage caused by reactive species of oxygen and chlorine generated by the host defense mechanisms. MsrPQ is essential for the maintenance of envelope integrity under bleach stress, rescuing a wide series of structurally unrelated periplasmic proteins from methionine oxidation. MsrQ provides electrons for reduction to the reductase catalytic subunit MsrP, using the quinone pool of the respiratory chain.</text>
</comment>
<evidence type="ECO:0000313" key="10">
    <source>
        <dbReference type="Proteomes" id="UP000636264"/>
    </source>
</evidence>
<organism evidence="9 10">
    <name type="scientific">Nitratireductor aestuarii</name>
    <dbReference type="NCBI Taxonomy" id="1735103"/>
    <lineage>
        <taxon>Bacteria</taxon>
        <taxon>Pseudomonadati</taxon>
        <taxon>Pseudomonadota</taxon>
        <taxon>Alphaproteobacteria</taxon>
        <taxon>Hyphomicrobiales</taxon>
        <taxon>Phyllobacteriaceae</taxon>
        <taxon>Nitratireductor</taxon>
    </lineage>
</organism>
<keyword evidence="7" id="KW-0479">Metal-binding</keyword>